<feature type="transmembrane region" description="Helical" evidence="1">
    <location>
        <begin position="95"/>
        <end position="115"/>
    </location>
</feature>
<reference evidence="2 3" key="1">
    <citation type="journal article" date="2019" name="Nat. Ecol. Evol.">
        <title>Megaphylogeny resolves global patterns of mushroom evolution.</title>
        <authorList>
            <person name="Varga T."/>
            <person name="Krizsan K."/>
            <person name="Foldi C."/>
            <person name="Dima B."/>
            <person name="Sanchez-Garcia M."/>
            <person name="Sanchez-Ramirez S."/>
            <person name="Szollosi G.J."/>
            <person name="Szarkandi J.G."/>
            <person name="Papp V."/>
            <person name="Albert L."/>
            <person name="Andreopoulos W."/>
            <person name="Angelini C."/>
            <person name="Antonin V."/>
            <person name="Barry K.W."/>
            <person name="Bougher N.L."/>
            <person name="Buchanan P."/>
            <person name="Buyck B."/>
            <person name="Bense V."/>
            <person name="Catcheside P."/>
            <person name="Chovatia M."/>
            <person name="Cooper J."/>
            <person name="Damon W."/>
            <person name="Desjardin D."/>
            <person name="Finy P."/>
            <person name="Geml J."/>
            <person name="Haridas S."/>
            <person name="Hughes K."/>
            <person name="Justo A."/>
            <person name="Karasinski D."/>
            <person name="Kautmanova I."/>
            <person name="Kiss B."/>
            <person name="Kocsube S."/>
            <person name="Kotiranta H."/>
            <person name="LaButti K.M."/>
            <person name="Lechner B.E."/>
            <person name="Liimatainen K."/>
            <person name="Lipzen A."/>
            <person name="Lukacs Z."/>
            <person name="Mihaltcheva S."/>
            <person name="Morgado L.N."/>
            <person name="Niskanen T."/>
            <person name="Noordeloos M.E."/>
            <person name="Ohm R.A."/>
            <person name="Ortiz-Santana B."/>
            <person name="Ovrebo C."/>
            <person name="Racz N."/>
            <person name="Riley R."/>
            <person name="Savchenko A."/>
            <person name="Shiryaev A."/>
            <person name="Soop K."/>
            <person name="Spirin V."/>
            <person name="Szebenyi C."/>
            <person name="Tomsovsky M."/>
            <person name="Tulloss R.E."/>
            <person name="Uehling J."/>
            <person name="Grigoriev I.V."/>
            <person name="Vagvolgyi C."/>
            <person name="Papp T."/>
            <person name="Martin F.M."/>
            <person name="Miettinen O."/>
            <person name="Hibbett D.S."/>
            <person name="Nagy L.G."/>
        </authorList>
    </citation>
    <scope>NUCLEOTIDE SEQUENCE [LARGE SCALE GENOMIC DNA]</scope>
    <source>
        <strain evidence="2 3">CBS 166.37</strain>
    </source>
</reference>
<keyword evidence="3" id="KW-1185">Reference proteome</keyword>
<sequence length="275" mass="31108">MADGLRSDTAQIVAVFVESIFYGLFLVTFFYCLRALLCTESYRRGWRNVNWSMLIIALVFWISGTLNLAFGLLRLLQAFVYNTGPQKVTQLGLDWVNVAKAVTISLQMIFGDGVLVYRCWTVYGKSWIVAFTPIILWMGIVALTIWLVYIQANISLGSRLYNPLAFPVCTAMWGVTIFLNVLATSLIVYRIWTVDRENNCNRQSLSPSHRPARKTGLHITMKIIIESGLVYTLTSITVFISHLARSNALYITSAAHIMVIGIVFDLIIIRIAEHR</sequence>
<evidence type="ECO:0000256" key="1">
    <source>
        <dbReference type="SAM" id="Phobius"/>
    </source>
</evidence>
<proteinExistence type="predicted"/>
<dbReference type="AlphaFoldDB" id="A0A5C3LVF5"/>
<feature type="transmembrane region" description="Helical" evidence="1">
    <location>
        <begin position="164"/>
        <end position="189"/>
    </location>
</feature>
<accession>A0A5C3LVF5</accession>
<feature type="transmembrane region" description="Helical" evidence="1">
    <location>
        <begin position="223"/>
        <end position="244"/>
    </location>
</feature>
<keyword evidence="1" id="KW-1133">Transmembrane helix</keyword>
<protein>
    <submittedName>
        <fullName evidence="2">Uncharacterized protein</fullName>
    </submittedName>
</protein>
<feature type="non-terminal residue" evidence="2">
    <location>
        <position position="275"/>
    </location>
</feature>
<gene>
    <name evidence="2" type="ORF">BDQ12DRAFT_576569</name>
</gene>
<evidence type="ECO:0000313" key="3">
    <source>
        <dbReference type="Proteomes" id="UP000308652"/>
    </source>
</evidence>
<name>A0A5C3LVF5_9AGAR</name>
<evidence type="ECO:0000313" key="2">
    <source>
        <dbReference type="EMBL" id="TFK36547.1"/>
    </source>
</evidence>
<dbReference type="OrthoDB" id="3357408at2759"/>
<organism evidence="2 3">
    <name type="scientific">Crucibulum laeve</name>
    <dbReference type="NCBI Taxonomy" id="68775"/>
    <lineage>
        <taxon>Eukaryota</taxon>
        <taxon>Fungi</taxon>
        <taxon>Dikarya</taxon>
        <taxon>Basidiomycota</taxon>
        <taxon>Agaricomycotina</taxon>
        <taxon>Agaricomycetes</taxon>
        <taxon>Agaricomycetidae</taxon>
        <taxon>Agaricales</taxon>
        <taxon>Agaricineae</taxon>
        <taxon>Nidulariaceae</taxon>
        <taxon>Crucibulum</taxon>
    </lineage>
</organism>
<feature type="transmembrane region" description="Helical" evidence="1">
    <location>
        <begin position="127"/>
        <end position="152"/>
    </location>
</feature>
<feature type="transmembrane region" description="Helical" evidence="1">
    <location>
        <begin position="54"/>
        <end position="75"/>
    </location>
</feature>
<dbReference type="Proteomes" id="UP000308652">
    <property type="component" value="Unassembled WGS sequence"/>
</dbReference>
<keyword evidence="1" id="KW-0472">Membrane</keyword>
<keyword evidence="1" id="KW-0812">Transmembrane</keyword>
<feature type="transmembrane region" description="Helical" evidence="1">
    <location>
        <begin position="12"/>
        <end position="33"/>
    </location>
</feature>
<feature type="transmembrane region" description="Helical" evidence="1">
    <location>
        <begin position="250"/>
        <end position="272"/>
    </location>
</feature>
<dbReference type="EMBL" id="ML213613">
    <property type="protein sequence ID" value="TFK36547.1"/>
    <property type="molecule type" value="Genomic_DNA"/>
</dbReference>